<comment type="catalytic activity">
    <reaction evidence="3">
        <text>3'-dephospho-CoA + ATP = ADP + CoA + H(+)</text>
        <dbReference type="Rhea" id="RHEA:18245"/>
        <dbReference type="ChEBI" id="CHEBI:15378"/>
        <dbReference type="ChEBI" id="CHEBI:30616"/>
        <dbReference type="ChEBI" id="CHEBI:57287"/>
        <dbReference type="ChEBI" id="CHEBI:57328"/>
        <dbReference type="ChEBI" id="CHEBI:456216"/>
        <dbReference type="EC" id="2.7.1.24"/>
    </reaction>
</comment>
<comment type="caution">
    <text evidence="5">The sequence shown here is derived from an EMBL/GenBank/DDBJ whole genome shotgun (WGS) entry which is preliminary data.</text>
</comment>
<dbReference type="AlphaFoldDB" id="A0A2U3DA33"/>
<dbReference type="PANTHER" id="PTHR10695">
    <property type="entry name" value="DEPHOSPHO-COA KINASE-RELATED"/>
    <property type="match status" value="1"/>
</dbReference>
<dbReference type="EMBL" id="MPDK01000006">
    <property type="protein sequence ID" value="PWI58131.1"/>
    <property type="molecule type" value="Genomic_DNA"/>
</dbReference>
<organism evidence="5 6">
    <name type="scientific">Sulfoacidibacillus thermotolerans</name>
    <name type="common">Acidibacillus sulfuroxidans</name>
    <dbReference type="NCBI Taxonomy" id="1765684"/>
    <lineage>
        <taxon>Bacteria</taxon>
        <taxon>Bacillati</taxon>
        <taxon>Bacillota</taxon>
        <taxon>Bacilli</taxon>
        <taxon>Bacillales</taxon>
        <taxon>Alicyclobacillaceae</taxon>
        <taxon>Sulfoacidibacillus</taxon>
    </lineage>
</organism>
<comment type="pathway">
    <text evidence="3">Cofactor biosynthesis; coenzyme A biosynthesis; CoA from (R)-pantothenate: step 5/5.</text>
</comment>
<keyword evidence="2 3" id="KW-0067">ATP-binding</keyword>
<comment type="similarity">
    <text evidence="3">Belongs to the CoaE family.</text>
</comment>
<dbReference type="GO" id="GO:0005524">
    <property type="term" value="F:ATP binding"/>
    <property type="evidence" value="ECO:0007669"/>
    <property type="project" value="UniProtKB-UniRule"/>
</dbReference>
<keyword evidence="3" id="KW-0808">Transferase</keyword>
<protein>
    <recommendedName>
        <fullName evidence="3 4">Dephospho-CoA kinase</fullName>
        <ecNumber evidence="3 4">2.7.1.24</ecNumber>
    </recommendedName>
    <alternativeName>
        <fullName evidence="3">Dephosphocoenzyme A kinase</fullName>
    </alternativeName>
</protein>
<keyword evidence="3" id="KW-0963">Cytoplasm</keyword>
<comment type="function">
    <text evidence="3">Catalyzes the phosphorylation of the 3'-hydroxyl group of dephosphocoenzyme A to form coenzyme A.</text>
</comment>
<dbReference type="Proteomes" id="UP000245380">
    <property type="component" value="Unassembled WGS sequence"/>
</dbReference>
<dbReference type="GO" id="GO:0005737">
    <property type="term" value="C:cytoplasm"/>
    <property type="evidence" value="ECO:0007669"/>
    <property type="project" value="UniProtKB-SubCell"/>
</dbReference>
<evidence type="ECO:0000256" key="2">
    <source>
        <dbReference type="ARBA" id="ARBA00022840"/>
    </source>
</evidence>
<evidence type="ECO:0000256" key="4">
    <source>
        <dbReference type="NCBIfam" id="TIGR00152"/>
    </source>
</evidence>
<keyword evidence="1 3" id="KW-0547">Nucleotide-binding</keyword>
<name>A0A2U3DA33_SULT2</name>
<dbReference type="NCBIfam" id="TIGR00152">
    <property type="entry name" value="dephospho-CoA kinase"/>
    <property type="match status" value="1"/>
</dbReference>
<dbReference type="PROSITE" id="PS51219">
    <property type="entry name" value="DPCK"/>
    <property type="match status" value="1"/>
</dbReference>
<keyword evidence="6" id="KW-1185">Reference proteome</keyword>
<dbReference type="CDD" id="cd02022">
    <property type="entry name" value="DPCK"/>
    <property type="match status" value="1"/>
</dbReference>
<gene>
    <name evidence="3" type="primary">coaE</name>
    <name evidence="5" type="ORF">BM613_05075</name>
</gene>
<accession>A0A2U3DA33</accession>
<dbReference type="SUPFAM" id="SSF52540">
    <property type="entry name" value="P-loop containing nucleoside triphosphate hydrolases"/>
    <property type="match status" value="1"/>
</dbReference>
<keyword evidence="3 5" id="KW-0418">Kinase</keyword>
<dbReference type="PANTHER" id="PTHR10695:SF46">
    <property type="entry name" value="BIFUNCTIONAL COENZYME A SYNTHASE-RELATED"/>
    <property type="match status" value="1"/>
</dbReference>
<comment type="subcellular location">
    <subcellularLocation>
        <location evidence="3">Cytoplasm</location>
    </subcellularLocation>
</comment>
<reference evidence="5 6" key="1">
    <citation type="submission" date="2016-11" db="EMBL/GenBank/DDBJ databases">
        <title>Comparative genomics of Acidibacillus ferroxidans species.</title>
        <authorList>
            <person name="Oliveira G."/>
            <person name="Nunes G."/>
            <person name="Oliveira R."/>
            <person name="Araujo F."/>
            <person name="Salim A."/>
            <person name="Scholte L."/>
            <person name="Morais D."/>
            <person name="Nancucheo I."/>
            <person name="Johnson D.B."/>
            <person name="Grail B."/>
            <person name="Bittencourt J."/>
            <person name="Valadares R."/>
        </authorList>
    </citation>
    <scope>NUCLEOTIDE SEQUENCE [LARGE SCALE GENOMIC DNA]</scope>
    <source>
        <strain evidence="5 6">Y002</strain>
    </source>
</reference>
<evidence type="ECO:0000313" key="6">
    <source>
        <dbReference type="Proteomes" id="UP000245380"/>
    </source>
</evidence>
<dbReference type="HAMAP" id="MF_00376">
    <property type="entry name" value="Dephospho_CoA_kinase"/>
    <property type="match status" value="1"/>
</dbReference>
<dbReference type="Pfam" id="PF01121">
    <property type="entry name" value="CoaE"/>
    <property type="match status" value="1"/>
</dbReference>
<feature type="binding site" evidence="3">
    <location>
        <begin position="10"/>
        <end position="15"/>
    </location>
    <ligand>
        <name>ATP</name>
        <dbReference type="ChEBI" id="CHEBI:30616"/>
    </ligand>
</feature>
<evidence type="ECO:0000313" key="5">
    <source>
        <dbReference type="EMBL" id="PWI58131.1"/>
    </source>
</evidence>
<dbReference type="InterPro" id="IPR001977">
    <property type="entry name" value="Depp_CoAkinase"/>
</dbReference>
<dbReference type="GO" id="GO:0004140">
    <property type="term" value="F:dephospho-CoA kinase activity"/>
    <property type="evidence" value="ECO:0007669"/>
    <property type="project" value="UniProtKB-UniRule"/>
</dbReference>
<dbReference type="InterPro" id="IPR027417">
    <property type="entry name" value="P-loop_NTPase"/>
</dbReference>
<keyword evidence="3" id="KW-0173">Coenzyme A biosynthesis</keyword>
<dbReference type="EC" id="2.7.1.24" evidence="3 4"/>
<proteinExistence type="inferred from homology"/>
<dbReference type="GO" id="GO:0015937">
    <property type="term" value="P:coenzyme A biosynthetic process"/>
    <property type="evidence" value="ECO:0007669"/>
    <property type="project" value="UniProtKB-UniRule"/>
</dbReference>
<dbReference type="Gene3D" id="3.40.50.300">
    <property type="entry name" value="P-loop containing nucleotide triphosphate hydrolases"/>
    <property type="match status" value="1"/>
</dbReference>
<sequence>MIVGLTGGIATGKSSISAALVELGAYLIDADVIAREVVAPGTEGLRQIVNTFGAMYVQRDGSLHRDRLGQLVFQDEEARNKLNEIVHPLVRAEMWRRARDYVGKDASRIAILDVPLLIEGGTHRQVDVTVLVYASAVEQLKRLMKRNGLDEVNASRRIAAQISIEEKRAYADILVNNQGEEREVPRLAHTLYQHLKYLAKKGAQVDGKFDRSVVQPFVIQ</sequence>
<evidence type="ECO:0000256" key="1">
    <source>
        <dbReference type="ARBA" id="ARBA00022741"/>
    </source>
</evidence>
<evidence type="ECO:0000256" key="3">
    <source>
        <dbReference type="HAMAP-Rule" id="MF_00376"/>
    </source>
</evidence>
<dbReference type="UniPathway" id="UPA00241">
    <property type="reaction ID" value="UER00356"/>
</dbReference>